<dbReference type="InterPro" id="IPR002018">
    <property type="entry name" value="CarbesteraseB"/>
</dbReference>
<dbReference type="OrthoDB" id="3200163at2759"/>
<accession>A0A8J9ZBF0</accession>
<sequence>MANLGTSAVCTAIFISILCICYAFGDFVVVSTTSGDVQGYQFETSPSIGSPAFDHIYIFKGIPYAASTSGKLRLRPPQDPTPWEGVRNATRFGEKCAQRPSIYPMQPEAAPLYGEFLGYANNSTSASEDCLNLNVYTHDVSVLANQAVMVWIHGGGFTSGTGSSYPGEVLAAHHNVVLVTFNYRLGDFHSLQTLEEDAPANFGYLDQIKALQWVQTNIRNFGGDPEKVTIFGESSGSQSVSLLVMSPLATGLFHRAISQSGVWILPGRQVGDVAATETIASAAGCVTTPYGDMMSCLRGKSAEDILAAGRPGFPLPVVDGHFLMDAPNNLVKKQQLNKVDYLLGTNNDEYGWMLSITRGLYADGMTAAEFQAGLPYYLFFVGLTYPKGNMSVLIPAVIQEYLGSVDKDDPFVVRDQFVQLKDDVGFVASTVLMAETQSAQSVRVYQYEFQHRSSIFPFKPDFVRAEHMDELFYVFGIPLLRQDAAWKLPFTDQERDLSLDIMAYWVNFANNGDPNDFSGAARIRDSADWPRYTPSSKAYLKLNLTSSADVELREKRMNFWNEVVPKLMGGGEDITSAAGFMQVSTTSGDIQGYEFDTASSIGSPAFDRIYIFKGIPYAASTTGELRLRPPQDPTPWEGVRDATRFGEKCAQRPSYPMQPEAAPLYGEFWGYGKNSTSEDCLNLNVYTHNISALANQAVMVWLHGGSFTEGAGSSYPGEVLAAHHNVVIVTINYRLGDFASLPTLEVDAPGNFGFLDQIKALQWVQANIRNFGGDPEKVTIFGESSGGYSVSLLVMSPLATGLFHRAISQSGAGVLPARQNLVRKKQLNKVDYLLGTNNDEYGWMLSIRNLYADGMSAAEFQARMPYDLFVVGLTYPKGNMSVLIPAVIQEYLDSVDTDDPFAVRDQYFQLKYDVGFVASTVLMAEAQSAQSVRVYQYEFQHRSSIFPFKPDFVKAEHLDELFYVFGIPLLLHDAAWKLPFTDQERDLSLDIMAYWVNFANNGEPNDFSGAARLRDSADWPGYTPSSKAYLKLNLTSSADVELRGKRMKFWNEVVPKLMGEEDITSAAVKMSWGFWGFPILLACFLCNI</sequence>
<dbReference type="InterPro" id="IPR050309">
    <property type="entry name" value="Type-B_Carboxylest/Lipase"/>
</dbReference>
<feature type="domain" description="Carboxylesterase type B" evidence="3">
    <location>
        <begin position="29"/>
        <end position="560"/>
    </location>
</feature>
<comment type="similarity">
    <text evidence="1">Belongs to the type-B carboxylesterase/lipase family.</text>
</comment>
<evidence type="ECO:0000313" key="5">
    <source>
        <dbReference type="Proteomes" id="UP000838412"/>
    </source>
</evidence>
<dbReference type="SUPFAM" id="SSF53474">
    <property type="entry name" value="alpha/beta-Hydrolases"/>
    <property type="match status" value="2"/>
</dbReference>
<proteinExistence type="inferred from homology"/>
<dbReference type="GO" id="GO:0016787">
    <property type="term" value="F:hydrolase activity"/>
    <property type="evidence" value="ECO:0007669"/>
    <property type="project" value="UniProtKB-KW"/>
</dbReference>
<name>A0A8J9ZBF0_BRALA</name>
<keyword evidence="2" id="KW-0378">Hydrolase</keyword>
<reference evidence="4" key="1">
    <citation type="submission" date="2022-01" db="EMBL/GenBank/DDBJ databases">
        <authorList>
            <person name="Braso-Vives M."/>
        </authorList>
    </citation>
    <scope>NUCLEOTIDE SEQUENCE</scope>
</reference>
<dbReference type="Proteomes" id="UP000838412">
    <property type="component" value="Chromosome 18"/>
</dbReference>
<evidence type="ECO:0000313" key="4">
    <source>
        <dbReference type="EMBL" id="CAH1250441.1"/>
    </source>
</evidence>
<dbReference type="InterPro" id="IPR019826">
    <property type="entry name" value="Carboxylesterase_B_AS"/>
</dbReference>
<evidence type="ECO:0000259" key="3">
    <source>
        <dbReference type="Pfam" id="PF00135"/>
    </source>
</evidence>
<keyword evidence="5" id="KW-1185">Reference proteome</keyword>
<feature type="domain" description="Carboxylesterase type B" evidence="3">
    <location>
        <begin position="582"/>
        <end position="816"/>
    </location>
</feature>
<dbReference type="AlphaFoldDB" id="A0A8J9ZBF0"/>
<dbReference type="Gene3D" id="3.40.50.1820">
    <property type="entry name" value="alpha/beta hydrolase"/>
    <property type="match status" value="3"/>
</dbReference>
<organism evidence="4 5">
    <name type="scientific">Branchiostoma lanceolatum</name>
    <name type="common">Common lancelet</name>
    <name type="synonym">Amphioxus lanceolatum</name>
    <dbReference type="NCBI Taxonomy" id="7740"/>
    <lineage>
        <taxon>Eukaryota</taxon>
        <taxon>Metazoa</taxon>
        <taxon>Chordata</taxon>
        <taxon>Cephalochordata</taxon>
        <taxon>Leptocardii</taxon>
        <taxon>Amphioxiformes</taxon>
        <taxon>Branchiostomatidae</taxon>
        <taxon>Branchiostoma</taxon>
    </lineage>
</organism>
<dbReference type="EMBL" id="OV696703">
    <property type="protein sequence ID" value="CAH1250441.1"/>
    <property type="molecule type" value="Genomic_DNA"/>
</dbReference>
<dbReference type="FunFam" id="3.40.50.1820:FF:000128">
    <property type="entry name" value="Carboxylic ester hydrolase"/>
    <property type="match status" value="1"/>
</dbReference>
<dbReference type="PANTHER" id="PTHR11559">
    <property type="entry name" value="CARBOXYLESTERASE"/>
    <property type="match status" value="1"/>
</dbReference>
<dbReference type="InterPro" id="IPR029058">
    <property type="entry name" value="AB_hydrolase_fold"/>
</dbReference>
<evidence type="ECO:0000256" key="2">
    <source>
        <dbReference type="ARBA" id="ARBA00022801"/>
    </source>
</evidence>
<evidence type="ECO:0000256" key="1">
    <source>
        <dbReference type="ARBA" id="ARBA00005964"/>
    </source>
</evidence>
<dbReference type="PROSITE" id="PS00122">
    <property type="entry name" value="CARBOXYLESTERASE_B_1"/>
    <property type="match status" value="2"/>
</dbReference>
<dbReference type="Pfam" id="PF00135">
    <property type="entry name" value="COesterase"/>
    <property type="match status" value="2"/>
</dbReference>
<protein>
    <submittedName>
        <fullName evidence="4">CES1 protein</fullName>
    </submittedName>
</protein>
<gene>
    <name evidence="4" type="primary">CES1</name>
    <name evidence="4" type="ORF">BLAG_LOCUS11183</name>
</gene>